<feature type="region of interest" description="Disordered" evidence="6">
    <location>
        <begin position="200"/>
        <end position="231"/>
    </location>
</feature>
<dbReference type="Pfam" id="PF01025">
    <property type="entry name" value="GrpE"/>
    <property type="match status" value="1"/>
</dbReference>
<evidence type="ECO:0000256" key="5">
    <source>
        <dbReference type="RuleBase" id="RU004478"/>
    </source>
</evidence>
<reference evidence="7" key="1">
    <citation type="journal article" date="2020" name="mSystems">
        <title>Genome- and Community-Level Interaction Insights into Carbon Utilization and Element Cycling Functions of Hydrothermarchaeota in Hydrothermal Sediment.</title>
        <authorList>
            <person name="Zhou Z."/>
            <person name="Liu Y."/>
            <person name="Xu W."/>
            <person name="Pan J."/>
            <person name="Luo Z.H."/>
            <person name="Li M."/>
        </authorList>
    </citation>
    <scope>NUCLEOTIDE SEQUENCE [LARGE SCALE GENOMIC DNA]</scope>
    <source>
        <strain evidence="7">SpSt-192</strain>
    </source>
</reference>
<keyword evidence="3" id="KW-0963">Cytoplasm</keyword>
<dbReference type="EMBL" id="DSID01000686">
    <property type="protein sequence ID" value="HEX71375.1"/>
    <property type="molecule type" value="Genomic_DNA"/>
</dbReference>
<evidence type="ECO:0000256" key="1">
    <source>
        <dbReference type="ARBA" id="ARBA00009054"/>
    </source>
</evidence>
<feature type="region of interest" description="Disordered" evidence="6">
    <location>
        <begin position="1"/>
        <end position="58"/>
    </location>
</feature>
<evidence type="ECO:0000256" key="3">
    <source>
        <dbReference type="HAMAP-Rule" id="MF_01151"/>
    </source>
</evidence>
<protein>
    <recommendedName>
        <fullName evidence="3 4">Protein GrpE</fullName>
    </recommendedName>
    <alternativeName>
        <fullName evidence="3">HSP-70 cofactor</fullName>
    </alternativeName>
</protein>
<dbReference type="AlphaFoldDB" id="A0A7C3ARH6"/>
<gene>
    <name evidence="3" type="primary">grpE</name>
    <name evidence="7" type="ORF">ENP13_09065</name>
</gene>
<name>A0A7C3ARH6_9BACT</name>
<evidence type="ECO:0000256" key="4">
    <source>
        <dbReference type="RuleBase" id="RU000639"/>
    </source>
</evidence>
<dbReference type="HAMAP" id="MF_01151">
    <property type="entry name" value="GrpE"/>
    <property type="match status" value="1"/>
</dbReference>
<feature type="compositionally biased region" description="Basic and acidic residues" evidence="6">
    <location>
        <begin position="1"/>
        <end position="12"/>
    </location>
</feature>
<dbReference type="PANTHER" id="PTHR21237:SF23">
    <property type="entry name" value="GRPE PROTEIN HOMOLOG, MITOCHONDRIAL"/>
    <property type="match status" value="1"/>
</dbReference>
<comment type="similarity">
    <text evidence="1 3 5">Belongs to the GrpE family.</text>
</comment>
<dbReference type="GO" id="GO:0051082">
    <property type="term" value="F:unfolded protein binding"/>
    <property type="evidence" value="ECO:0007669"/>
    <property type="project" value="TreeGrafter"/>
</dbReference>
<dbReference type="InterPro" id="IPR013805">
    <property type="entry name" value="GrpE_CC"/>
</dbReference>
<comment type="subcellular location">
    <subcellularLocation>
        <location evidence="3">Cytoplasm</location>
    </subcellularLocation>
</comment>
<evidence type="ECO:0000313" key="7">
    <source>
        <dbReference type="EMBL" id="HEX71375.1"/>
    </source>
</evidence>
<evidence type="ECO:0000256" key="2">
    <source>
        <dbReference type="ARBA" id="ARBA00023186"/>
    </source>
</evidence>
<accession>A0A7C3ARH6</accession>
<dbReference type="GO" id="GO:0000774">
    <property type="term" value="F:adenyl-nucleotide exchange factor activity"/>
    <property type="evidence" value="ECO:0007669"/>
    <property type="project" value="InterPro"/>
</dbReference>
<keyword evidence="3 4" id="KW-0346">Stress response</keyword>
<evidence type="ECO:0000256" key="6">
    <source>
        <dbReference type="SAM" id="MobiDB-lite"/>
    </source>
</evidence>
<dbReference type="GO" id="GO:0005737">
    <property type="term" value="C:cytoplasm"/>
    <property type="evidence" value="ECO:0007669"/>
    <property type="project" value="UniProtKB-SubCell"/>
</dbReference>
<dbReference type="PANTHER" id="PTHR21237">
    <property type="entry name" value="GRPE PROTEIN"/>
    <property type="match status" value="1"/>
</dbReference>
<keyword evidence="2 3" id="KW-0143">Chaperone</keyword>
<feature type="compositionally biased region" description="Basic and acidic residues" evidence="6">
    <location>
        <begin position="48"/>
        <end position="58"/>
    </location>
</feature>
<organism evidence="7">
    <name type="scientific">Thermorudis sp</name>
    <dbReference type="NCBI Taxonomy" id="1969470"/>
    <lineage>
        <taxon>Bacteria</taxon>
        <taxon>Pseudomonadati</taxon>
        <taxon>Thermomicrobiota</taxon>
        <taxon>Thermomicrobia</taxon>
        <taxon>Thermomicrobia incertae sedis</taxon>
        <taxon>Thermorudis</taxon>
    </lineage>
</organism>
<dbReference type="InterPro" id="IPR000740">
    <property type="entry name" value="GrpE"/>
</dbReference>
<dbReference type="GO" id="GO:0051087">
    <property type="term" value="F:protein-folding chaperone binding"/>
    <property type="evidence" value="ECO:0007669"/>
    <property type="project" value="InterPro"/>
</dbReference>
<dbReference type="CDD" id="cd00446">
    <property type="entry name" value="GrpE"/>
    <property type="match status" value="1"/>
</dbReference>
<dbReference type="PROSITE" id="PS01071">
    <property type="entry name" value="GRPE"/>
    <property type="match status" value="1"/>
</dbReference>
<sequence>MNEERRVEEQGPERTTQAEPDRAQEPVQVHAELATSEELEAPPGQPSDRSEVDRLSRELEQQQRLAEEYLDQARRARAEFLNYKRRIQQEMDELRAQANAQLILKLLPVLDDFHLAIARIPEAERENPWIQGLLLIERKLWSALESEGVKPIEAVGTPFSPAEHEAIAVEEGEGEEQVVIEEVRRGYTLGGRVLRPSLVRVGRRRRQRGEQSPAGDEPSPTDGRQAEQATS</sequence>
<dbReference type="PRINTS" id="PR00773">
    <property type="entry name" value="GRPEPROTEIN"/>
</dbReference>
<dbReference type="SUPFAM" id="SSF51064">
    <property type="entry name" value="Head domain of nucleotide exchange factor GrpE"/>
    <property type="match status" value="1"/>
</dbReference>
<dbReference type="GO" id="GO:0006457">
    <property type="term" value="P:protein folding"/>
    <property type="evidence" value="ECO:0007669"/>
    <property type="project" value="InterPro"/>
</dbReference>
<dbReference type="InterPro" id="IPR009012">
    <property type="entry name" value="GrpE_head"/>
</dbReference>
<dbReference type="SUPFAM" id="SSF58014">
    <property type="entry name" value="Coiled-coil domain of nucleotide exchange factor GrpE"/>
    <property type="match status" value="1"/>
</dbReference>
<proteinExistence type="inferred from homology"/>
<dbReference type="Gene3D" id="3.90.20.20">
    <property type="match status" value="1"/>
</dbReference>
<comment type="function">
    <text evidence="3 4">Participates actively in the response to hyperosmotic and heat shock by preventing the aggregation of stress-denatured proteins, in association with DnaK and GrpE. It is the nucleotide exchange factor for DnaK and may function as a thermosensor. Unfolded proteins bind initially to DnaJ; upon interaction with the DnaJ-bound protein, DnaK hydrolyzes its bound ATP, resulting in the formation of a stable complex. GrpE releases ADP from DnaK; ATP binding to DnaK triggers the release of the substrate protein, thus completing the reaction cycle. Several rounds of ATP-dependent interactions between DnaJ, DnaK and GrpE are required for fully efficient folding.</text>
</comment>
<comment type="subunit">
    <text evidence="3">Homodimer.</text>
</comment>
<dbReference type="GO" id="GO:0042803">
    <property type="term" value="F:protein homodimerization activity"/>
    <property type="evidence" value="ECO:0007669"/>
    <property type="project" value="InterPro"/>
</dbReference>
<dbReference type="Gene3D" id="2.30.22.10">
    <property type="entry name" value="Head domain of nucleotide exchange factor GrpE"/>
    <property type="match status" value="1"/>
</dbReference>
<comment type="caution">
    <text evidence="7">The sequence shown here is derived from an EMBL/GenBank/DDBJ whole genome shotgun (WGS) entry which is preliminary data.</text>
</comment>